<feature type="transmembrane region" description="Helical" evidence="6">
    <location>
        <begin position="437"/>
        <end position="458"/>
    </location>
</feature>
<dbReference type="GO" id="GO:0012505">
    <property type="term" value="C:endomembrane system"/>
    <property type="evidence" value="ECO:0007669"/>
    <property type="project" value="UniProtKB-SubCell"/>
</dbReference>
<dbReference type="PANTHER" id="PTHR42829">
    <property type="entry name" value="NADH-UBIQUINONE OXIDOREDUCTASE CHAIN 5"/>
    <property type="match status" value="1"/>
</dbReference>
<comment type="caution">
    <text evidence="8">The sequence shown here is derived from an EMBL/GenBank/DDBJ whole genome shotgun (WGS) entry which is preliminary data.</text>
</comment>
<feature type="transmembrane region" description="Helical" evidence="6">
    <location>
        <begin position="352"/>
        <end position="373"/>
    </location>
</feature>
<evidence type="ECO:0000259" key="7">
    <source>
        <dbReference type="Pfam" id="PF00361"/>
    </source>
</evidence>
<feature type="transmembrane region" description="Helical" evidence="6">
    <location>
        <begin position="289"/>
        <end position="311"/>
    </location>
</feature>
<dbReference type="OrthoDB" id="9811798at2"/>
<keyword evidence="9" id="KW-1185">Reference proteome</keyword>
<keyword evidence="3 6" id="KW-1133">Transmembrane helix</keyword>
<dbReference type="PANTHER" id="PTHR42829:SF2">
    <property type="entry name" value="NADH-UBIQUINONE OXIDOREDUCTASE CHAIN 5"/>
    <property type="match status" value="1"/>
</dbReference>
<keyword evidence="4 6" id="KW-0472">Membrane</keyword>
<dbReference type="RefSeq" id="WP_006334500.1">
    <property type="nucleotide sequence ID" value="NZ_BAHC01000125.1"/>
</dbReference>
<feature type="domain" description="NADH:quinone oxidoreductase/Mrp antiporter transmembrane" evidence="7">
    <location>
        <begin position="122"/>
        <end position="403"/>
    </location>
</feature>
<evidence type="ECO:0000313" key="8">
    <source>
        <dbReference type="EMBL" id="GAB91212.1"/>
    </source>
</evidence>
<dbReference type="GO" id="GO:0042773">
    <property type="term" value="P:ATP synthesis coupled electron transport"/>
    <property type="evidence" value="ECO:0007669"/>
    <property type="project" value="InterPro"/>
</dbReference>
<dbReference type="GO" id="GO:0008137">
    <property type="term" value="F:NADH dehydrogenase (ubiquinone) activity"/>
    <property type="evidence" value="ECO:0007669"/>
    <property type="project" value="InterPro"/>
</dbReference>
<proteinExistence type="predicted"/>
<gene>
    <name evidence="8" type="primary">nuoL</name>
    <name evidence="8" type="ORF">GORHZ_125_00960</name>
</gene>
<feature type="transmembrane region" description="Helical" evidence="6">
    <location>
        <begin position="260"/>
        <end position="282"/>
    </location>
</feature>
<feature type="transmembrane region" description="Helical" evidence="6">
    <location>
        <begin position="317"/>
        <end position="340"/>
    </location>
</feature>
<feature type="transmembrane region" description="Helical" evidence="6">
    <location>
        <begin position="6"/>
        <end position="22"/>
    </location>
</feature>
<dbReference type="InterPro" id="IPR003945">
    <property type="entry name" value="NU5C-like"/>
</dbReference>
<feature type="transmembrane region" description="Helical" evidence="6">
    <location>
        <begin position="105"/>
        <end position="123"/>
    </location>
</feature>
<accession>K6WGB0</accession>
<dbReference type="AlphaFoldDB" id="K6WGB0"/>
<dbReference type="Gene3D" id="1.20.5.2700">
    <property type="match status" value="1"/>
</dbReference>
<feature type="transmembrane region" description="Helical" evidence="6">
    <location>
        <begin position="393"/>
        <end position="416"/>
    </location>
</feature>
<feature type="transmembrane region" description="Helical" evidence="6">
    <location>
        <begin position="590"/>
        <end position="607"/>
    </location>
</feature>
<comment type="subcellular location">
    <subcellularLocation>
        <location evidence="1">Endomembrane system</location>
        <topology evidence="1">Multi-pass membrane protein</topology>
    </subcellularLocation>
    <subcellularLocation>
        <location evidence="5">Membrane</location>
        <topology evidence="5">Multi-pass membrane protein</topology>
    </subcellularLocation>
</comment>
<feature type="transmembrane region" description="Helical" evidence="6">
    <location>
        <begin position="75"/>
        <end position="93"/>
    </location>
</feature>
<dbReference type="EMBL" id="BAHC01000125">
    <property type="protein sequence ID" value="GAB91212.1"/>
    <property type="molecule type" value="Genomic_DNA"/>
</dbReference>
<feature type="transmembrane region" description="Helical" evidence="6">
    <location>
        <begin position="230"/>
        <end position="248"/>
    </location>
</feature>
<dbReference type="STRING" id="1108045.GORHZ_125_00960"/>
<evidence type="ECO:0000256" key="2">
    <source>
        <dbReference type="ARBA" id="ARBA00022692"/>
    </source>
</evidence>
<dbReference type="PRINTS" id="PR01434">
    <property type="entry name" value="NADHDHGNASE5"/>
</dbReference>
<name>K6WGB0_9ACTN</name>
<feature type="transmembrane region" description="Helical" evidence="6">
    <location>
        <begin position="129"/>
        <end position="147"/>
    </location>
</feature>
<organism evidence="8 9">
    <name type="scientific">Gordonia rhizosphera NBRC 16068</name>
    <dbReference type="NCBI Taxonomy" id="1108045"/>
    <lineage>
        <taxon>Bacteria</taxon>
        <taxon>Bacillati</taxon>
        <taxon>Actinomycetota</taxon>
        <taxon>Actinomycetes</taxon>
        <taxon>Mycobacteriales</taxon>
        <taxon>Gordoniaceae</taxon>
        <taxon>Gordonia</taxon>
    </lineage>
</organism>
<evidence type="ECO:0000256" key="6">
    <source>
        <dbReference type="SAM" id="Phobius"/>
    </source>
</evidence>
<dbReference type="eggNOG" id="COG1009">
    <property type="taxonomic scope" value="Bacteria"/>
</dbReference>
<feature type="transmembrane region" description="Helical" evidence="6">
    <location>
        <begin position="168"/>
        <end position="187"/>
    </location>
</feature>
<evidence type="ECO:0000313" key="9">
    <source>
        <dbReference type="Proteomes" id="UP000008363"/>
    </source>
</evidence>
<reference evidence="8 9" key="1">
    <citation type="submission" date="2012-08" db="EMBL/GenBank/DDBJ databases">
        <title>Whole genome shotgun sequence of Gordonia rhizosphera NBRC 16068.</title>
        <authorList>
            <person name="Takarada H."/>
            <person name="Isaki S."/>
            <person name="Hosoyama A."/>
            <person name="Tsuchikane K."/>
            <person name="Katsumata H."/>
            <person name="Baba S."/>
            <person name="Ohji S."/>
            <person name="Yamazaki S."/>
            <person name="Fujita N."/>
        </authorList>
    </citation>
    <scope>NUCLEOTIDE SEQUENCE [LARGE SCALE GENOMIC DNA]</scope>
    <source>
        <strain evidence="8 9">NBRC 16068</strain>
    </source>
</reference>
<dbReference type="Pfam" id="PF00361">
    <property type="entry name" value="Proton_antipo_M"/>
    <property type="match status" value="1"/>
</dbReference>
<feature type="transmembrane region" description="Helical" evidence="6">
    <location>
        <begin position="29"/>
        <end position="55"/>
    </location>
</feature>
<evidence type="ECO:0000256" key="4">
    <source>
        <dbReference type="ARBA" id="ARBA00023136"/>
    </source>
</evidence>
<dbReference type="InterPro" id="IPR001750">
    <property type="entry name" value="ND/Mrp_TM"/>
</dbReference>
<feature type="transmembrane region" description="Helical" evidence="6">
    <location>
        <begin position="478"/>
        <end position="495"/>
    </location>
</feature>
<sequence>MTAALIVAIGLPAVVGALLLVARPRIEPAAAAIGVGTGAVTVVAAIVAAVGHAELSVPFLRADGAGDVVLRVDDLAAPMLPTVAAIALAALVFATGDRTRPAARFHGLMLLFVTAVVVTVTSTDLAVLLFAWEIMGVTSYALIGFRWRDSYRVESGLVAFVVTRSGDLGLYLAAGIAVAAGVGWDFAALPDAGGPWLTVIAAGVLAAGLGKAAQLPFSFWISRAMSGPSAVSALLHSAAMVAMGGYLLLRMEPVLAATDWAPSVTAWVGAVTAIVLGVVALGQTDVKQLLAASTSAQLGFVVLAAGAGSATGGTLQLIAHAATKALLFFAAGAWLSAVGTKKLDELRGVGRRWPVVGFAATAGALTLAGIPPLSLWAAKDTVLAAALEQSPVLYVAGLVGAVLAAAYSGRLIAVLWQHDPPEPVTDPEEAPTGRIDVRAVVPMVVLAVAAVFLGVLALPGVRSTLGLSGDVSPTGAELAVSGVLAVLVAVVAILRPPAPWPVAHRWFAMEQIARRGIAVPTMVLAAKVATVDDLLARGVDGSATALRRLTEITARADDIGVAGSVRGIADGAGRLGALARRSQTGRLHQYYLAAVALLALAVALILIPS</sequence>
<evidence type="ECO:0000256" key="1">
    <source>
        <dbReference type="ARBA" id="ARBA00004127"/>
    </source>
</evidence>
<dbReference type="Proteomes" id="UP000008363">
    <property type="component" value="Unassembled WGS sequence"/>
</dbReference>
<dbReference type="GO" id="GO:0016020">
    <property type="term" value="C:membrane"/>
    <property type="evidence" value="ECO:0007669"/>
    <property type="project" value="UniProtKB-SubCell"/>
</dbReference>
<keyword evidence="2 5" id="KW-0812">Transmembrane</keyword>
<dbReference type="GO" id="GO:0003954">
    <property type="term" value="F:NADH dehydrogenase activity"/>
    <property type="evidence" value="ECO:0007669"/>
    <property type="project" value="TreeGrafter"/>
</dbReference>
<protein>
    <submittedName>
        <fullName evidence="8">NADH-quinone oxidoreductase subunit L</fullName>
    </submittedName>
</protein>
<evidence type="ECO:0000256" key="5">
    <source>
        <dbReference type="RuleBase" id="RU000320"/>
    </source>
</evidence>
<feature type="transmembrane region" description="Helical" evidence="6">
    <location>
        <begin position="193"/>
        <end position="210"/>
    </location>
</feature>
<evidence type="ECO:0000256" key="3">
    <source>
        <dbReference type="ARBA" id="ARBA00022989"/>
    </source>
</evidence>
<dbReference type="GO" id="GO:0015990">
    <property type="term" value="P:electron transport coupled proton transport"/>
    <property type="evidence" value="ECO:0007669"/>
    <property type="project" value="TreeGrafter"/>
</dbReference>